<keyword evidence="3 6" id="KW-1133">Transmembrane helix</keyword>
<sequence length="319" mass="34290">MPPQAVTSDTPKDGSPQSGTKAQGRLHAEPPNKALKYATVLAVVLWLAVFALCLAATAIVGWTDWGNFREGLWKTCVNYITTGVECYHIATPVCEARYQMTQALSILSIVFSFAAALTGIYVLMKGISKQYGRLQVRYLFLAVSLVALVVVLATWCIWVIRNEDPKCGKPQHYGVSWVLQVVASALAFLAAVLALTVACLFWESPPRPGGVTTEEIYFPPPAVYFQAPNSQVEGTVIDVVYPPDASHTFSQPAPPMLTSAPKPYVGAGEVIDVQYRNVESPVPGGYLQAESGPVQLLTYGDAGPPAPFPSPATHGAMAY</sequence>
<dbReference type="InterPro" id="IPR050579">
    <property type="entry name" value="PMP-22/EMP/MP20-like"/>
</dbReference>
<dbReference type="EMBL" id="HBGA01088141">
    <property type="protein sequence ID" value="CAD9021836.1"/>
    <property type="molecule type" value="Transcribed_RNA"/>
</dbReference>
<feature type="transmembrane region" description="Helical" evidence="6">
    <location>
        <begin position="103"/>
        <end position="124"/>
    </location>
</feature>
<evidence type="ECO:0000256" key="6">
    <source>
        <dbReference type="SAM" id="Phobius"/>
    </source>
</evidence>
<reference evidence="7" key="1">
    <citation type="submission" date="2021-01" db="EMBL/GenBank/DDBJ databases">
        <authorList>
            <person name="Corre E."/>
            <person name="Pelletier E."/>
            <person name="Niang G."/>
            <person name="Scheremetjew M."/>
            <person name="Finn R."/>
            <person name="Kale V."/>
            <person name="Holt S."/>
            <person name="Cochrane G."/>
            <person name="Meng A."/>
            <person name="Brown T."/>
            <person name="Cohen L."/>
        </authorList>
    </citation>
    <scope>NUCLEOTIDE SEQUENCE</scope>
    <source>
        <strain evidence="7">NIES-381</strain>
    </source>
</reference>
<protein>
    <submittedName>
        <fullName evidence="7">Uncharacterized protein</fullName>
    </submittedName>
</protein>
<dbReference type="PROSITE" id="PS01346">
    <property type="entry name" value="CLAUDIN"/>
    <property type="match status" value="1"/>
</dbReference>
<feature type="region of interest" description="Disordered" evidence="5">
    <location>
        <begin position="1"/>
        <end position="26"/>
    </location>
</feature>
<evidence type="ECO:0000256" key="1">
    <source>
        <dbReference type="ARBA" id="ARBA00004141"/>
    </source>
</evidence>
<comment type="subcellular location">
    <subcellularLocation>
        <location evidence="1">Membrane</location>
        <topology evidence="1">Multi-pass membrane protein</topology>
    </subcellularLocation>
</comment>
<feature type="compositionally biased region" description="Polar residues" evidence="5">
    <location>
        <begin position="1"/>
        <end position="21"/>
    </location>
</feature>
<dbReference type="Gene3D" id="1.20.140.150">
    <property type="match status" value="1"/>
</dbReference>
<feature type="transmembrane region" description="Helical" evidence="6">
    <location>
        <begin position="136"/>
        <end position="160"/>
    </location>
</feature>
<evidence type="ECO:0000256" key="3">
    <source>
        <dbReference type="ARBA" id="ARBA00022989"/>
    </source>
</evidence>
<name>A0A7S1NIJ0_9EUGL</name>
<evidence type="ECO:0000256" key="2">
    <source>
        <dbReference type="ARBA" id="ARBA00022692"/>
    </source>
</evidence>
<keyword evidence="2 6" id="KW-0812">Transmembrane</keyword>
<dbReference type="GO" id="GO:0016020">
    <property type="term" value="C:membrane"/>
    <property type="evidence" value="ECO:0007669"/>
    <property type="project" value="UniProtKB-SubCell"/>
</dbReference>
<evidence type="ECO:0000256" key="4">
    <source>
        <dbReference type="ARBA" id="ARBA00023136"/>
    </source>
</evidence>
<gene>
    <name evidence="7" type="ORF">EGYM00392_LOCUS32957</name>
</gene>
<dbReference type="PANTHER" id="PTHR10671:SF108">
    <property type="entry name" value="CLAUDIN FAMILY PROTEIN-RELATED"/>
    <property type="match status" value="1"/>
</dbReference>
<evidence type="ECO:0000313" key="7">
    <source>
        <dbReference type="EMBL" id="CAD9021836.1"/>
    </source>
</evidence>
<organism evidence="7">
    <name type="scientific">Eutreptiella gymnastica</name>
    <dbReference type="NCBI Taxonomy" id="73025"/>
    <lineage>
        <taxon>Eukaryota</taxon>
        <taxon>Discoba</taxon>
        <taxon>Euglenozoa</taxon>
        <taxon>Euglenida</taxon>
        <taxon>Spirocuta</taxon>
        <taxon>Euglenophyceae</taxon>
        <taxon>Eutreptiales</taxon>
        <taxon>Eutreptiaceae</taxon>
        <taxon>Eutreptiella</taxon>
    </lineage>
</organism>
<dbReference type="AlphaFoldDB" id="A0A7S1NIJ0"/>
<keyword evidence="4 6" id="KW-0472">Membrane</keyword>
<dbReference type="PANTHER" id="PTHR10671">
    <property type="entry name" value="EPITHELIAL MEMBRANE PROTEIN-RELATED"/>
    <property type="match status" value="1"/>
</dbReference>
<feature type="transmembrane region" description="Helical" evidence="6">
    <location>
        <begin position="180"/>
        <end position="202"/>
    </location>
</feature>
<proteinExistence type="predicted"/>
<feature type="transmembrane region" description="Helical" evidence="6">
    <location>
        <begin position="37"/>
        <end position="62"/>
    </location>
</feature>
<dbReference type="InterPro" id="IPR017974">
    <property type="entry name" value="Claudin_CS"/>
</dbReference>
<accession>A0A7S1NIJ0</accession>
<evidence type="ECO:0000256" key="5">
    <source>
        <dbReference type="SAM" id="MobiDB-lite"/>
    </source>
</evidence>